<evidence type="ECO:0000313" key="2">
    <source>
        <dbReference type="Proteomes" id="UP000070505"/>
    </source>
</evidence>
<comment type="caution">
    <text evidence="1">The sequence shown here is derived from an EMBL/GenBank/DDBJ whole genome shotgun (WGS) entry which is preliminary data.</text>
</comment>
<name>A0A135ZA62_GARVA</name>
<dbReference type="AlphaFoldDB" id="A0A135ZA62"/>
<dbReference type="EMBL" id="LSRC01000012">
    <property type="protein sequence ID" value="KXI18524.1"/>
    <property type="molecule type" value="Genomic_DNA"/>
</dbReference>
<dbReference type="PATRIC" id="fig|2702.101.peg.288"/>
<accession>A0A135ZA62</accession>
<sequence length="40" mass="4757">MAIIFVSKTYAFVDEVKLIAFIRFWEITKILNKKLLLVIK</sequence>
<evidence type="ECO:0000313" key="1">
    <source>
        <dbReference type="EMBL" id="KXI18524.1"/>
    </source>
</evidence>
<dbReference type="Proteomes" id="UP000070505">
    <property type="component" value="Unassembled WGS sequence"/>
</dbReference>
<gene>
    <name evidence="1" type="ORF">HMPREF3230_00295</name>
</gene>
<reference evidence="1 2" key="1">
    <citation type="submission" date="2016-02" db="EMBL/GenBank/DDBJ databases">
        <authorList>
            <person name="Wen L."/>
            <person name="He K."/>
            <person name="Yang H."/>
        </authorList>
    </citation>
    <scope>NUCLEOTIDE SEQUENCE [LARGE SCALE GENOMIC DNA]</scope>
    <source>
        <strain evidence="1 2">CMW7778B</strain>
    </source>
</reference>
<proteinExistence type="predicted"/>
<protein>
    <submittedName>
        <fullName evidence="1">Uncharacterized protein</fullName>
    </submittedName>
</protein>
<organism evidence="1 2">
    <name type="scientific">Gardnerella vaginalis</name>
    <dbReference type="NCBI Taxonomy" id="2702"/>
    <lineage>
        <taxon>Bacteria</taxon>
        <taxon>Bacillati</taxon>
        <taxon>Actinomycetota</taxon>
        <taxon>Actinomycetes</taxon>
        <taxon>Bifidobacteriales</taxon>
        <taxon>Bifidobacteriaceae</taxon>
        <taxon>Gardnerella</taxon>
    </lineage>
</organism>